<dbReference type="PRINTS" id="PR01002">
    <property type="entry name" value="FLGFLGJ"/>
</dbReference>
<evidence type="ECO:0000313" key="2">
    <source>
        <dbReference type="EMBL" id="GGA47649.1"/>
    </source>
</evidence>
<dbReference type="Proteomes" id="UP000596977">
    <property type="component" value="Unassembled WGS sequence"/>
</dbReference>
<dbReference type="InterPro" id="IPR019301">
    <property type="entry name" value="Flagellar_prot_FlgJ_N"/>
</dbReference>
<accession>A0A916RAT7</accession>
<evidence type="ECO:0000313" key="3">
    <source>
        <dbReference type="Proteomes" id="UP000596977"/>
    </source>
</evidence>
<evidence type="ECO:0000259" key="1">
    <source>
        <dbReference type="Pfam" id="PF10135"/>
    </source>
</evidence>
<organism evidence="2 3">
    <name type="scientific">Pelagibacterium lentulum</name>
    <dbReference type="NCBI Taxonomy" id="2029865"/>
    <lineage>
        <taxon>Bacteria</taxon>
        <taxon>Pseudomonadati</taxon>
        <taxon>Pseudomonadota</taxon>
        <taxon>Alphaproteobacteria</taxon>
        <taxon>Hyphomicrobiales</taxon>
        <taxon>Devosiaceae</taxon>
        <taxon>Pelagibacterium</taxon>
    </lineage>
</organism>
<dbReference type="AlphaFoldDB" id="A0A916RAT7"/>
<feature type="domain" description="Flagellar protein FlgJ N-terminal" evidence="1">
    <location>
        <begin position="41"/>
        <end position="86"/>
    </location>
</feature>
<dbReference type="EMBL" id="BMKB01000002">
    <property type="protein sequence ID" value="GGA47649.1"/>
    <property type="molecule type" value="Genomic_DNA"/>
</dbReference>
<reference evidence="2 3" key="1">
    <citation type="journal article" date="2014" name="Int. J. Syst. Evol. Microbiol.">
        <title>Complete genome sequence of Corynebacterium casei LMG S-19264T (=DSM 44701T), isolated from a smear-ripened cheese.</title>
        <authorList>
            <consortium name="US DOE Joint Genome Institute (JGI-PGF)"/>
            <person name="Walter F."/>
            <person name="Albersmeier A."/>
            <person name="Kalinowski J."/>
            <person name="Ruckert C."/>
        </authorList>
    </citation>
    <scope>NUCLEOTIDE SEQUENCE [LARGE SCALE GENOMIC DNA]</scope>
    <source>
        <strain evidence="2 3">CGMCC 1.15896</strain>
    </source>
</reference>
<name>A0A916RAT7_9HYPH</name>
<gene>
    <name evidence="2" type="ORF">GCM10011499_16840</name>
</gene>
<dbReference type="OrthoDB" id="7862954at2"/>
<dbReference type="RefSeq" id="WP_127070826.1">
    <property type="nucleotide sequence ID" value="NZ_BMKB01000002.1"/>
</dbReference>
<proteinExistence type="predicted"/>
<comment type="caution">
    <text evidence="2">The sequence shown here is derived from an EMBL/GenBank/DDBJ whole genome shotgun (WGS) entry which is preliminary data.</text>
</comment>
<keyword evidence="3" id="KW-1185">Reference proteome</keyword>
<sequence length="111" mass="11918">MSIATLNTFAHGLGSKSDPVNQLREKAQELEGVFLNTLVSEMFKGLETDGMFGGGYAEETWRGMMAEQYADQMAKAGGIGIADQLVATLLEQQQMPQAAMPASAAIGAYRR</sequence>
<dbReference type="Pfam" id="PF10135">
    <property type="entry name" value="Rod-binding"/>
    <property type="match status" value="1"/>
</dbReference>
<protein>
    <recommendedName>
        <fullName evidence="1">Flagellar protein FlgJ N-terminal domain-containing protein</fullName>
    </recommendedName>
</protein>